<reference evidence="1 2" key="1">
    <citation type="journal article" date="2019" name="Environ. Microbiol.">
        <title>Species interactions and distinct microbial communities in high Arctic permafrost affected cryosols are associated with the CH4 and CO2 gas fluxes.</title>
        <authorList>
            <person name="Altshuler I."/>
            <person name="Hamel J."/>
            <person name="Turney S."/>
            <person name="Magnuson E."/>
            <person name="Levesque R."/>
            <person name="Greer C."/>
            <person name="Whyte L.G."/>
        </authorList>
    </citation>
    <scope>NUCLEOTIDE SEQUENCE [LARGE SCALE GENOMIC DNA]</scope>
    <source>
        <strain evidence="1 2">S9.2P</strain>
    </source>
</reference>
<dbReference type="Proteomes" id="UP000317646">
    <property type="component" value="Unassembled WGS sequence"/>
</dbReference>
<gene>
    <name evidence="1" type="ORF">EAH73_01755</name>
</gene>
<dbReference type="OrthoDB" id="1408849at2"/>
<name>A0A502HE94_9BACT</name>
<protein>
    <submittedName>
        <fullName evidence="1">Uncharacterized protein</fullName>
    </submittedName>
</protein>
<keyword evidence="2" id="KW-1185">Reference proteome</keyword>
<accession>A0A502HE94</accession>
<evidence type="ECO:0000313" key="1">
    <source>
        <dbReference type="EMBL" id="TPG71995.1"/>
    </source>
</evidence>
<dbReference type="EMBL" id="RCYZ01000001">
    <property type="protein sequence ID" value="TPG71995.1"/>
    <property type="molecule type" value="Genomic_DNA"/>
</dbReference>
<dbReference type="RefSeq" id="WP_140464612.1">
    <property type="nucleotide sequence ID" value="NZ_RCYZ01000001.1"/>
</dbReference>
<comment type="caution">
    <text evidence="1">The sequence shown here is derived from an EMBL/GenBank/DDBJ whole genome shotgun (WGS) entry which is preliminary data.</text>
</comment>
<sequence>MLTIEAILAEYGRYYIAGGQNVARLIQRAYIAAQTESLFGSIVTDDTQFRMAKTELGRILQAFQPGWTPLGELKVSPVVLSQFPMKVDLEMSPDALEASWLGFLTDNNLDRAQWPVIRWLIEAHILPQVQEDYELNEVYFGKFVAPTTGVASAAGTSMNGIRTIINAGVTAGRISPIALGAIPADAAAFCDYVEAFTRGFDIRYKGRPMPVCMNTTLAERYARGRQAKYGRDSNFTSVKPIIAGNGDEIVQIPVEFTQHTVVGLPSMGASSKLWATPADNRKKLAKKSVNEKMVRVESAKREVAIFTDFYKGVGFPLEQAVFTNDLDLGATVQ</sequence>
<proteinExistence type="predicted"/>
<dbReference type="AlphaFoldDB" id="A0A502HE94"/>
<organism evidence="1 2">
    <name type="scientific">Hymenobacter nivis</name>
    <dbReference type="NCBI Taxonomy" id="1850093"/>
    <lineage>
        <taxon>Bacteria</taxon>
        <taxon>Pseudomonadati</taxon>
        <taxon>Bacteroidota</taxon>
        <taxon>Cytophagia</taxon>
        <taxon>Cytophagales</taxon>
        <taxon>Hymenobacteraceae</taxon>
        <taxon>Hymenobacter</taxon>
    </lineage>
</organism>
<evidence type="ECO:0000313" key="2">
    <source>
        <dbReference type="Proteomes" id="UP000317646"/>
    </source>
</evidence>